<comment type="caution">
    <text evidence="1">The sequence shown here is derived from an EMBL/GenBank/DDBJ whole genome shotgun (WGS) entry which is preliminary data.</text>
</comment>
<proteinExistence type="predicted"/>
<name>A0ABU9X2Q1_9MICC</name>
<dbReference type="EMBL" id="JBDFRB010000017">
    <property type="protein sequence ID" value="MEN2745725.1"/>
    <property type="molecule type" value="Genomic_DNA"/>
</dbReference>
<gene>
    <name evidence="1" type="ORF">ABCQ75_14445</name>
</gene>
<dbReference type="RefSeq" id="WP_345886257.1">
    <property type="nucleotide sequence ID" value="NZ_JBDFRB010000017.1"/>
</dbReference>
<evidence type="ECO:0000313" key="2">
    <source>
        <dbReference type="Proteomes" id="UP001422074"/>
    </source>
</evidence>
<evidence type="ECO:0000313" key="1">
    <source>
        <dbReference type="EMBL" id="MEN2745725.1"/>
    </source>
</evidence>
<protein>
    <submittedName>
        <fullName evidence="1">Uncharacterized protein</fullName>
    </submittedName>
</protein>
<accession>A0ABU9X2Q1</accession>
<reference evidence="1 2" key="1">
    <citation type="submission" date="2024-05" db="EMBL/GenBank/DDBJ databases">
        <title>Sinomonas sp. nov., isolated from a waste landfill.</title>
        <authorList>
            <person name="Zhao Y."/>
        </authorList>
    </citation>
    <scope>NUCLEOTIDE SEQUENCE [LARGE SCALE GENOMIC DNA]</scope>
    <source>
        <strain evidence="1 2">CCTCC AB2014300</strain>
    </source>
</reference>
<organism evidence="1 2">
    <name type="scientific">Sinomonas halotolerans</name>
    <dbReference type="NCBI Taxonomy" id="1644133"/>
    <lineage>
        <taxon>Bacteria</taxon>
        <taxon>Bacillati</taxon>
        <taxon>Actinomycetota</taxon>
        <taxon>Actinomycetes</taxon>
        <taxon>Micrococcales</taxon>
        <taxon>Micrococcaceae</taxon>
        <taxon>Sinomonas</taxon>
    </lineage>
</organism>
<sequence>MVRFRKASKPGVTVKYVGGRFTVSLRGETLDVAVEREPHGETEIMEALQRLLKCY</sequence>
<dbReference type="Proteomes" id="UP001422074">
    <property type="component" value="Unassembled WGS sequence"/>
</dbReference>
<keyword evidence="2" id="KW-1185">Reference proteome</keyword>